<feature type="domain" description="Ig-like" evidence="2">
    <location>
        <begin position="92"/>
        <end position="199"/>
    </location>
</feature>
<dbReference type="InterPro" id="IPR036179">
    <property type="entry name" value="Ig-like_dom_sf"/>
</dbReference>
<evidence type="ECO:0000313" key="3">
    <source>
        <dbReference type="Proteomes" id="UP000694846"/>
    </source>
</evidence>
<dbReference type="InterPro" id="IPR013162">
    <property type="entry name" value="CD80_C2-set"/>
</dbReference>
<dbReference type="Proteomes" id="UP000694846">
    <property type="component" value="Unplaced"/>
</dbReference>
<keyword evidence="3" id="KW-1185">Reference proteome</keyword>
<proteinExistence type="predicted"/>
<dbReference type="Gene3D" id="2.60.40.10">
    <property type="entry name" value="Immunoglobulins"/>
    <property type="match status" value="2"/>
</dbReference>
<dbReference type="OrthoDB" id="6343941at2759"/>
<dbReference type="FunFam" id="2.60.40.10:FF:000437">
    <property type="entry name" value="Beat-IIIc, isoform A"/>
    <property type="match status" value="1"/>
</dbReference>
<evidence type="ECO:0000259" key="2">
    <source>
        <dbReference type="PROSITE" id="PS50835"/>
    </source>
</evidence>
<name>A0A8B8FFK8_9HEMI</name>
<keyword evidence="1" id="KW-1015">Disulfide bond</keyword>
<organism evidence="3 4">
    <name type="scientific">Sipha flava</name>
    <name type="common">yellow sugarcane aphid</name>
    <dbReference type="NCBI Taxonomy" id="143950"/>
    <lineage>
        <taxon>Eukaryota</taxon>
        <taxon>Metazoa</taxon>
        <taxon>Ecdysozoa</taxon>
        <taxon>Arthropoda</taxon>
        <taxon>Hexapoda</taxon>
        <taxon>Insecta</taxon>
        <taxon>Pterygota</taxon>
        <taxon>Neoptera</taxon>
        <taxon>Paraneoptera</taxon>
        <taxon>Hemiptera</taxon>
        <taxon>Sternorrhyncha</taxon>
        <taxon>Aphidomorpha</taxon>
        <taxon>Aphidoidea</taxon>
        <taxon>Aphididae</taxon>
        <taxon>Sipha</taxon>
    </lineage>
</organism>
<gene>
    <name evidence="4" type="primary">LOC112683039</name>
</gene>
<dbReference type="Pfam" id="PF00047">
    <property type="entry name" value="ig"/>
    <property type="match status" value="1"/>
</dbReference>
<accession>A0A8B8FFK8</accession>
<dbReference type="InterPro" id="IPR013151">
    <property type="entry name" value="Immunoglobulin_dom"/>
</dbReference>
<dbReference type="PANTHER" id="PTHR21261:SF17">
    <property type="entry name" value="BEAT VI"/>
    <property type="match status" value="1"/>
</dbReference>
<dbReference type="AlphaFoldDB" id="A0A8B8FFK8"/>
<evidence type="ECO:0000256" key="1">
    <source>
        <dbReference type="ARBA" id="ARBA00023157"/>
    </source>
</evidence>
<dbReference type="RefSeq" id="XP_025409669.1">
    <property type="nucleotide sequence ID" value="XM_025553884.1"/>
</dbReference>
<dbReference type="GeneID" id="112683039"/>
<sequence length="348" mass="39027">MVAARHLDDISTAVDTSAGSERASAGFFHFSGHGGAVNDRVRTHVVRVSGKHAGRTTATMTKMSANTWTTTMTCWCWCWCWWWWWCTAALAPFVIGTVTCLKDVFIEVPIAIREGTTAVMRCDYDLEQEALYTVKWYKGRQEFFRYVPKELPHTRVFPLATINVDVSESGQNQVVLRHVTPDLDGKYRCEVSADAPTFHTQIVAAWMHVVRTMDGKPELHLEKSQYSIGEKLRANCSSPPSNPAANITWFINDKELGNGHILKIPLKRPSGTLFKTLSSIEYDVLVAGKLKIKCQSDIYHVITSETEVMLDEDKPRLASILQPHDHSAGPKSAYPIGAIVLITFVIMR</sequence>
<dbReference type="Pfam" id="PF08205">
    <property type="entry name" value="C2-set_2"/>
    <property type="match status" value="1"/>
</dbReference>
<evidence type="ECO:0000313" key="4">
    <source>
        <dbReference type="RefSeq" id="XP_025409669.1"/>
    </source>
</evidence>
<dbReference type="PANTHER" id="PTHR21261">
    <property type="entry name" value="BEAT PROTEIN"/>
    <property type="match status" value="1"/>
</dbReference>
<dbReference type="InterPro" id="IPR013783">
    <property type="entry name" value="Ig-like_fold"/>
</dbReference>
<dbReference type="InterPro" id="IPR007110">
    <property type="entry name" value="Ig-like_dom"/>
</dbReference>
<protein>
    <submittedName>
        <fullName evidence="4">B-cell receptor CD22-like</fullName>
    </submittedName>
</protein>
<dbReference type="PROSITE" id="PS50835">
    <property type="entry name" value="IG_LIKE"/>
    <property type="match status" value="1"/>
</dbReference>
<reference evidence="4" key="1">
    <citation type="submission" date="2025-08" db="UniProtKB">
        <authorList>
            <consortium name="RefSeq"/>
        </authorList>
    </citation>
    <scope>IDENTIFICATION</scope>
    <source>
        <tissue evidence="4">Whole body</tissue>
    </source>
</reference>
<dbReference type="SUPFAM" id="SSF48726">
    <property type="entry name" value="Immunoglobulin"/>
    <property type="match status" value="2"/>
</dbReference>